<reference evidence="9 10" key="1">
    <citation type="submission" date="2014-09" db="EMBL/GenBank/DDBJ databases">
        <title>Genome sequencing and annotation of Bacillus Okhensis strain Kh10-101T.</title>
        <authorList>
            <person name="Prakash J.S."/>
        </authorList>
    </citation>
    <scope>NUCLEOTIDE SEQUENCE [LARGE SCALE GENOMIC DNA]</scope>
    <source>
        <strain evidence="10">Kh10-101T</strain>
    </source>
</reference>
<comment type="subcellular location">
    <subcellularLocation>
        <location evidence="7">Cell membrane</location>
        <topology evidence="7">Single-pass type II membrane protein</topology>
    </subcellularLocation>
    <text evidence="7">Localizes to the division septum where it forms a ring structure.</text>
</comment>
<evidence type="ECO:0000256" key="2">
    <source>
        <dbReference type="ARBA" id="ARBA00022618"/>
    </source>
</evidence>
<keyword evidence="1 7" id="KW-1003">Cell membrane</keyword>
<dbReference type="OrthoDB" id="2989137at2"/>
<name>A0A0B0IHM3_9BACI</name>
<accession>A0A0B0IHM3</accession>
<dbReference type="Pfam" id="PF04977">
    <property type="entry name" value="DivIC"/>
    <property type="match status" value="1"/>
</dbReference>
<evidence type="ECO:0000256" key="7">
    <source>
        <dbReference type="HAMAP-Rule" id="MF_00910"/>
    </source>
</evidence>
<organism evidence="9 10">
    <name type="scientific">Halalkalibacter okhensis</name>
    <dbReference type="NCBI Taxonomy" id="333138"/>
    <lineage>
        <taxon>Bacteria</taxon>
        <taxon>Bacillati</taxon>
        <taxon>Bacillota</taxon>
        <taxon>Bacilli</taxon>
        <taxon>Bacillales</taxon>
        <taxon>Bacillaceae</taxon>
        <taxon>Halalkalibacter</taxon>
    </lineage>
</organism>
<evidence type="ECO:0000256" key="1">
    <source>
        <dbReference type="ARBA" id="ARBA00022475"/>
    </source>
</evidence>
<keyword evidence="5 7" id="KW-0472">Membrane</keyword>
<keyword evidence="2 7" id="KW-0132">Cell division</keyword>
<dbReference type="NCBIfam" id="TIGR02209">
    <property type="entry name" value="ftsL_broad"/>
    <property type="match status" value="1"/>
</dbReference>
<dbReference type="AlphaFoldDB" id="A0A0B0IHM3"/>
<comment type="similarity">
    <text evidence="7">Belongs to the FtsL family.</text>
</comment>
<keyword evidence="4 7" id="KW-1133">Transmembrane helix</keyword>
<evidence type="ECO:0000256" key="6">
    <source>
        <dbReference type="ARBA" id="ARBA00023306"/>
    </source>
</evidence>
<feature type="transmembrane region" description="Helical" evidence="7">
    <location>
        <begin position="35"/>
        <end position="59"/>
    </location>
</feature>
<protein>
    <recommendedName>
        <fullName evidence="7 8">Cell division protein FtsL</fullName>
    </recommendedName>
</protein>
<dbReference type="GO" id="GO:0005886">
    <property type="term" value="C:plasma membrane"/>
    <property type="evidence" value="ECO:0007669"/>
    <property type="project" value="UniProtKB-SubCell"/>
</dbReference>
<dbReference type="InterPro" id="IPR007060">
    <property type="entry name" value="FtsL/DivIC"/>
</dbReference>
<evidence type="ECO:0000256" key="8">
    <source>
        <dbReference type="NCBIfam" id="TIGR02209"/>
    </source>
</evidence>
<keyword evidence="6 7" id="KW-0131">Cell cycle</keyword>
<comment type="function">
    <text evidence="7">Essential cell division protein.</text>
</comment>
<evidence type="ECO:0000256" key="3">
    <source>
        <dbReference type="ARBA" id="ARBA00022692"/>
    </source>
</evidence>
<comment type="caution">
    <text evidence="9">The sequence shown here is derived from an EMBL/GenBank/DDBJ whole genome shotgun (WGS) entry which is preliminary data.</text>
</comment>
<dbReference type="InterPro" id="IPR011922">
    <property type="entry name" value="Cell_div_FtsL"/>
</dbReference>
<dbReference type="Proteomes" id="UP000030832">
    <property type="component" value="Unassembled WGS sequence"/>
</dbReference>
<evidence type="ECO:0000313" key="10">
    <source>
        <dbReference type="Proteomes" id="UP000030832"/>
    </source>
</evidence>
<keyword evidence="3 7" id="KW-0812">Transmembrane</keyword>
<proteinExistence type="inferred from homology"/>
<dbReference type="eggNOG" id="COG4839">
    <property type="taxonomic scope" value="Bacteria"/>
</dbReference>
<evidence type="ECO:0000313" key="9">
    <source>
        <dbReference type="EMBL" id="KHF40785.1"/>
    </source>
</evidence>
<evidence type="ECO:0000256" key="5">
    <source>
        <dbReference type="ARBA" id="ARBA00023136"/>
    </source>
</evidence>
<dbReference type="GO" id="GO:0032153">
    <property type="term" value="C:cell division site"/>
    <property type="evidence" value="ECO:0007669"/>
    <property type="project" value="UniProtKB-UniRule"/>
</dbReference>
<evidence type="ECO:0000256" key="4">
    <source>
        <dbReference type="ARBA" id="ARBA00022989"/>
    </source>
</evidence>
<sequence>MSMVARKIQEQHQPQVQTKKRIRQVRNPITTGEKAIVGFVALVTFIVLGFMVNNFASLYTMNQEVYRLEQTISQQQQVNEGLSLQVVELSAPDRILHIASEQLGMSLDDNKVKVVQN</sequence>
<gene>
    <name evidence="7" type="primary">ftsL</name>
    <name evidence="9" type="ORF">LQ50_06725</name>
</gene>
<dbReference type="STRING" id="333138.LQ50_06725"/>
<keyword evidence="10" id="KW-1185">Reference proteome</keyword>
<dbReference type="GO" id="GO:0043093">
    <property type="term" value="P:FtsZ-dependent cytokinesis"/>
    <property type="evidence" value="ECO:0007669"/>
    <property type="project" value="UniProtKB-UniRule"/>
</dbReference>
<dbReference type="EMBL" id="JRJU01000006">
    <property type="protein sequence ID" value="KHF40785.1"/>
    <property type="molecule type" value="Genomic_DNA"/>
</dbReference>
<dbReference type="HAMAP" id="MF_00910">
    <property type="entry name" value="FtsL"/>
    <property type="match status" value="1"/>
</dbReference>